<dbReference type="Proteomes" id="UP000729402">
    <property type="component" value="Unassembled WGS sequence"/>
</dbReference>
<dbReference type="GO" id="GO:0006351">
    <property type="term" value="P:DNA-templated transcription"/>
    <property type="evidence" value="ECO:0007669"/>
    <property type="project" value="InterPro"/>
</dbReference>
<reference evidence="7" key="1">
    <citation type="journal article" date="2021" name="bioRxiv">
        <title>Whole Genome Assembly and Annotation of Northern Wild Rice, Zizania palustris L., Supports a Whole Genome Duplication in the Zizania Genus.</title>
        <authorList>
            <person name="Haas M."/>
            <person name="Kono T."/>
            <person name="Macchietto M."/>
            <person name="Millas R."/>
            <person name="McGilp L."/>
            <person name="Shao M."/>
            <person name="Duquette J."/>
            <person name="Hirsch C.N."/>
            <person name="Kimball J."/>
        </authorList>
    </citation>
    <scope>NUCLEOTIDE SEQUENCE</scope>
    <source>
        <tissue evidence="7">Fresh leaf tissue</tissue>
    </source>
</reference>
<dbReference type="EMBL" id="JAAALK010000081">
    <property type="protein sequence ID" value="KAG8090141.1"/>
    <property type="molecule type" value="Genomic_DNA"/>
</dbReference>
<reference evidence="7" key="2">
    <citation type="submission" date="2021-02" db="EMBL/GenBank/DDBJ databases">
        <authorList>
            <person name="Kimball J.A."/>
            <person name="Haas M.W."/>
            <person name="Macchietto M."/>
            <person name="Kono T."/>
            <person name="Duquette J."/>
            <person name="Shao M."/>
        </authorList>
    </citation>
    <scope>NUCLEOTIDE SEQUENCE</scope>
    <source>
        <tissue evidence="7">Fresh leaf tissue</tissue>
    </source>
</reference>
<evidence type="ECO:0000256" key="2">
    <source>
        <dbReference type="ARBA" id="ARBA00009430"/>
    </source>
</evidence>
<sequence length="311" mass="35432">MADHQTSAASTHQEEAFQEAQGCQCHRGRLPHRRRRRRRLRGPRRDLLPDYSLGVLDKASGTLKIVPIAANKDKKWKLLNEQRNDPSAFLDLDLGNSETNVDANDVQATIVQNILPYDPAADTSEKAYLFDEIIPKSYGSFVSNHVKKLQELQGEGKEKLAWILSYITHLLSLAWNSSMSKRHRKENQASHGPVILQAVVYRKLLLMFTVPGSSALSTDKHELLINYILVLMLYADDFRSDPTDIRADLKITYQIIKPYYDQLGCNYANLCQMVLLMEVSVMTLPAPLKFPQEVTREKAKKANRKKTLLGW</sequence>
<accession>A0A8J5WKG4</accession>
<evidence type="ECO:0000256" key="6">
    <source>
        <dbReference type="SAM" id="MobiDB-lite"/>
    </source>
</evidence>
<keyword evidence="5" id="KW-0539">Nucleus</keyword>
<protein>
    <submittedName>
        <fullName evidence="7">Uncharacterized protein</fullName>
    </submittedName>
</protein>
<dbReference type="AlphaFoldDB" id="A0A8J5WKG4"/>
<evidence type="ECO:0000256" key="5">
    <source>
        <dbReference type="ARBA" id="ARBA00023242"/>
    </source>
</evidence>
<dbReference type="OrthoDB" id="532500at2759"/>
<proteinExistence type="inferred from homology"/>
<keyword evidence="8" id="KW-1185">Reference proteome</keyword>
<dbReference type="GO" id="GO:0000428">
    <property type="term" value="C:DNA-directed RNA polymerase complex"/>
    <property type="evidence" value="ECO:0007669"/>
    <property type="project" value="UniProtKB-KW"/>
</dbReference>
<evidence type="ECO:0000256" key="4">
    <source>
        <dbReference type="ARBA" id="ARBA00023163"/>
    </source>
</evidence>
<evidence type="ECO:0000256" key="1">
    <source>
        <dbReference type="ARBA" id="ARBA00004604"/>
    </source>
</evidence>
<feature type="compositionally biased region" description="Polar residues" evidence="6">
    <location>
        <begin position="1"/>
        <end position="11"/>
    </location>
</feature>
<dbReference type="Pfam" id="PF06870">
    <property type="entry name" value="RNA_pol_I_A49"/>
    <property type="match status" value="1"/>
</dbReference>
<dbReference type="GO" id="GO:0005730">
    <property type="term" value="C:nucleolus"/>
    <property type="evidence" value="ECO:0007669"/>
    <property type="project" value="UniProtKB-SubCell"/>
</dbReference>
<evidence type="ECO:0000313" key="8">
    <source>
        <dbReference type="Proteomes" id="UP000729402"/>
    </source>
</evidence>
<dbReference type="GO" id="GO:0003677">
    <property type="term" value="F:DNA binding"/>
    <property type="evidence" value="ECO:0007669"/>
    <property type="project" value="InterPro"/>
</dbReference>
<feature type="region of interest" description="Disordered" evidence="6">
    <location>
        <begin position="1"/>
        <end position="22"/>
    </location>
</feature>
<keyword evidence="4" id="KW-0804">Transcription</keyword>
<comment type="subcellular location">
    <subcellularLocation>
        <location evidence="1">Nucleus</location>
        <location evidence="1">Nucleolus</location>
    </subcellularLocation>
</comment>
<dbReference type="PANTHER" id="PTHR14440">
    <property type="entry name" value="DNA-DIRECTED RNA POLYMERASE I SUBUNIT RPA49"/>
    <property type="match status" value="1"/>
</dbReference>
<keyword evidence="3" id="KW-0240">DNA-directed RNA polymerase</keyword>
<comment type="similarity">
    <text evidence="2">Belongs to the eukaryotic RPA49/POLR1E RNA polymerase subunit family.</text>
</comment>
<name>A0A8J5WKG4_ZIZPA</name>
<evidence type="ECO:0000256" key="3">
    <source>
        <dbReference type="ARBA" id="ARBA00022478"/>
    </source>
</evidence>
<comment type="caution">
    <text evidence="7">The sequence shown here is derived from an EMBL/GenBank/DDBJ whole genome shotgun (WGS) entry which is preliminary data.</text>
</comment>
<organism evidence="7 8">
    <name type="scientific">Zizania palustris</name>
    <name type="common">Northern wild rice</name>
    <dbReference type="NCBI Taxonomy" id="103762"/>
    <lineage>
        <taxon>Eukaryota</taxon>
        <taxon>Viridiplantae</taxon>
        <taxon>Streptophyta</taxon>
        <taxon>Embryophyta</taxon>
        <taxon>Tracheophyta</taxon>
        <taxon>Spermatophyta</taxon>
        <taxon>Magnoliopsida</taxon>
        <taxon>Liliopsida</taxon>
        <taxon>Poales</taxon>
        <taxon>Poaceae</taxon>
        <taxon>BOP clade</taxon>
        <taxon>Oryzoideae</taxon>
        <taxon>Oryzeae</taxon>
        <taxon>Zizaniinae</taxon>
        <taxon>Zizania</taxon>
    </lineage>
</organism>
<gene>
    <name evidence="7" type="ORF">GUJ93_ZPchr0011g28041</name>
</gene>
<evidence type="ECO:0000313" key="7">
    <source>
        <dbReference type="EMBL" id="KAG8090141.1"/>
    </source>
</evidence>
<dbReference type="InterPro" id="IPR009668">
    <property type="entry name" value="RNA_pol-assoc_fac_A49-like"/>
</dbReference>